<organism evidence="1 2">
    <name type="scientific">Candidatus Limousia pullorum</name>
    <dbReference type="NCBI Taxonomy" id="2840860"/>
    <lineage>
        <taxon>Bacteria</taxon>
        <taxon>Bacillati</taxon>
        <taxon>Bacillota</taxon>
        <taxon>Clostridia</taxon>
        <taxon>Eubacteriales</taxon>
        <taxon>Oscillospiraceae</taxon>
        <taxon>Oscillospiraceae incertae sedis</taxon>
        <taxon>Candidatus Limousia</taxon>
    </lineage>
</organism>
<dbReference type="AlphaFoldDB" id="A0A9D1LYE2"/>
<dbReference type="Proteomes" id="UP000824118">
    <property type="component" value="Unassembled WGS sequence"/>
</dbReference>
<proteinExistence type="predicted"/>
<evidence type="ECO:0000313" key="1">
    <source>
        <dbReference type="EMBL" id="HIU50156.1"/>
    </source>
</evidence>
<dbReference type="EMBL" id="DVNG01000058">
    <property type="protein sequence ID" value="HIU50156.1"/>
    <property type="molecule type" value="Genomic_DNA"/>
</dbReference>
<gene>
    <name evidence="1" type="ORF">IAD22_03995</name>
</gene>
<accession>A0A9D1LYE2</accession>
<protein>
    <submittedName>
        <fullName evidence="1">Uncharacterized protein</fullName>
    </submittedName>
</protein>
<reference evidence="1" key="2">
    <citation type="journal article" date="2021" name="PeerJ">
        <title>Extensive microbial diversity within the chicken gut microbiome revealed by metagenomics and culture.</title>
        <authorList>
            <person name="Gilroy R."/>
            <person name="Ravi A."/>
            <person name="Getino M."/>
            <person name="Pursley I."/>
            <person name="Horton D.L."/>
            <person name="Alikhan N.F."/>
            <person name="Baker D."/>
            <person name="Gharbi K."/>
            <person name="Hall N."/>
            <person name="Watson M."/>
            <person name="Adriaenssens E.M."/>
            <person name="Foster-Nyarko E."/>
            <person name="Jarju S."/>
            <person name="Secka A."/>
            <person name="Antonio M."/>
            <person name="Oren A."/>
            <person name="Chaudhuri R.R."/>
            <person name="La Ragione R."/>
            <person name="Hildebrand F."/>
            <person name="Pallen M.J."/>
        </authorList>
    </citation>
    <scope>NUCLEOTIDE SEQUENCE</scope>
    <source>
        <strain evidence="1">ChiGjej1B1-1684</strain>
    </source>
</reference>
<sequence>MKKGDLEGMNLENSKGLLKSIRGDIGNSQAADVPTDEELELINGYTRKRFSKEEVYVFTVVLCDNDVDRDFQRFPVETLTALEKMFVGKSGIFDHNPSTNNQTARIISCSTKSVDGVVTATGDQYFRLEARAYIPRGRQFDDVIYAIESGIKKEVSVGCSVAFEKCSICGENMGSCGHKRGNVYGGKLCYGELIDPIDAYEWSFVAVPAQREAGVIKSYPGGMERSISMEEILKSIGAGESLSLDPMQTEKLCGYIEKLKKAAADGAVYRNELKAAVKKYSAIIQPDISENTMEKIINSLTVKELSELKASYEKKAAGVIGKCRPQLASVKSGKEKNSNKEFKI</sequence>
<evidence type="ECO:0000313" key="2">
    <source>
        <dbReference type="Proteomes" id="UP000824118"/>
    </source>
</evidence>
<reference evidence="1" key="1">
    <citation type="submission" date="2020-10" db="EMBL/GenBank/DDBJ databases">
        <authorList>
            <person name="Gilroy R."/>
        </authorList>
    </citation>
    <scope>NUCLEOTIDE SEQUENCE</scope>
    <source>
        <strain evidence="1">ChiGjej1B1-1684</strain>
    </source>
</reference>
<comment type="caution">
    <text evidence="1">The sequence shown here is derived from an EMBL/GenBank/DDBJ whole genome shotgun (WGS) entry which is preliminary data.</text>
</comment>
<name>A0A9D1LYE2_9FIRM</name>